<organism evidence="1">
    <name type="scientific">Solanum chacoense</name>
    <name type="common">Chaco potato</name>
    <dbReference type="NCBI Taxonomy" id="4108"/>
    <lineage>
        <taxon>Eukaryota</taxon>
        <taxon>Viridiplantae</taxon>
        <taxon>Streptophyta</taxon>
        <taxon>Embryophyta</taxon>
        <taxon>Tracheophyta</taxon>
        <taxon>Spermatophyta</taxon>
        <taxon>Magnoliopsida</taxon>
        <taxon>eudicotyledons</taxon>
        <taxon>Gunneridae</taxon>
        <taxon>Pentapetalae</taxon>
        <taxon>asterids</taxon>
        <taxon>lamiids</taxon>
        <taxon>Solanales</taxon>
        <taxon>Solanaceae</taxon>
        <taxon>Solanoideae</taxon>
        <taxon>Solaneae</taxon>
        <taxon>Solanum</taxon>
    </lineage>
</organism>
<proteinExistence type="predicted"/>
<sequence length="64" mass="7374">MFNVMFLPYRKYKACSLLDFSINASVPHPLCTVLAMTQRSANFIAKTSPYDHLLKQQLNTSLFF</sequence>
<dbReference type="EMBL" id="GEDG01010605">
    <property type="protein sequence ID" value="JAP27974.1"/>
    <property type="molecule type" value="Transcribed_RNA"/>
</dbReference>
<protein>
    <submittedName>
        <fullName evidence="1">Putative ovule protein</fullName>
    </submittedName>
</protein>
<dbReference type="AlphaFoldDB" id="A0A0V0I7V0"/>
<reference evidence="1" key="1">
    <citation type="submission" date="2015-12" db="EMBL/GenBank/DDBJ databases">
        <title>Gene expression during late stages of embryo sac development: a critical building block for successful pollen-pistil interactions.</title>
        <authorList>
            <person name="Liu Y."/>
            <person name="Joly V."/>
            <person name="Sabar M."/>
            <person name="Matton D.P."/>
        </authorList>
    </citation>
    <scope>NUCLEOTIDE SEQUENCE</scope>
</reference>
<evidence type="ECO:0000313" key="1">
    <source>
        <dbReference type="EMBL" id="JAP27974.1"/>
    </source>
</evidence>
<name>A0A0V0I7V0_SOLCH</name>
<accession>A0A0V0I7V0</accession>